<sequence length="446" mass="50703">MASSSNEEQVTKRWADICLEDEEEHEALFDDDCIGEEEADFDYRWCLVGRLLSGKVSDFKIFQNIMADLWKPGKGITIKILDQNRFLFQFYHEIDIQRVIDGSPWTYDRKQLIIERLKQDENPRMVALNSLDMWVQIHELKSGFKTDWAIREAARYIGTLVTSDPNNFNGVWRDYLRVRVKINAPLKRQSFLTASPWLRTGKEDNREMHHEATPPTATIIPEINAIPKNQQQSYVNHDPMISDSQNYGNQNHSHNDHVILVNENSASFSNENLIEIADLKRKRMELIASSGAVTLSTTITEDDIVANVWESNSNESLVKKLEICSTHLAGWGRKLTGNFKARLSKSKKLIAEFKNSEYSTLNFKKNSNDHQWNEAEIERAFRSFLAPGRSSCAAGEGNMVRASIPLAAAATPPTTNAGKLLPPNRASHGPLKTDTNICINNNNNRN</sequence>
<proteinExistence type="predicted"/>
<dbReference type="Pfam" id="PF14111">
    <property type="entry name" value="DUF4283"/>
    <property type="match status" value="1"/>
</dbReference>
<protein>
    <recommendedName>
        <fullName evidence="2">DUF4283 domain-containing protein</fullName>
    </recommendedName>
</protein>
<comment type="caution">
    <text evidence="3">The sequence shown here is derived from an EMBL/GenBank/DDBJ whole genome shotgun (WGS) entry which is preliminary data.</text>
</comment>
<accession>A0A7J6FPR0</accession>
<name>A0A7J6FPR0_CANSA</name>
<dbReference type="PANTHER" id="PTHR31286:SF183">
    <property type="entry name" value="CCHC-TYPE DOMAIN-CONTAINING PROTEIN"/>
    <property type="match status" value="1"/>
</dbReference>
<evidence type="ECO:0000313" key="4">
    <source>
        <dbReference type="Proteomes" id="UP000525078"/>
    </source>
</evidence>
<feature type="domain" description="DUF4283" evidence="2">
    <location>
        <begin position="44"/>
        <end position="123"/>
    </location>
</feature>
<dbReference type="InterPro" id="IPR025558">
    <property type="entry name" value="DUF4283"/>
</dbReference>
<dbReference type="AlphaFoldDB" id="A0A7J6FPR0"/>
<evidence type="ECO:0000256" key="1">
    <source>
        <dbReference type="SAM" id="MobiDB-lite"/>
    </source>
</evidence>
<evidence type="ECO:0000313" key="3">
    <source>
        <dbReference type="EMBL" id="KAF4372701.1"/>
    </source>
</evidence>
<dbReference type="InterPro" id="IPR040256">
    <property type="entry name" value="At4g02000-like"/>
</dbReference>
<reference evidence="3 4" key="1">
    <citation type="journal article" date="2020" name="bioRxiv">
        <title>Sequence and annotation of 42 cannabis genomes reveals extensive copy number variation in cannabinoid synthesis and pathogen resistance genes.</title>
        <authorList>
            <person name="Mckernan K.J."/>
            <person name="Helbert Y."/>
            <person name="Kane L.T."/>
            <person name="Ebling H."/>
            <person name="Zhang L."/>
            <person name="Liu B."/>
            <person name="Eaton Z."/>
            <person name="Mclaughlin S."/>
            <person name="Kingan S."/>
            <person name="Baybayan P."/>
            <person name="Concepcion G."/>
            <person name="Jordan M."/>
            <person name="Riva A."/>
            <person name="Barbazuk W."/>
            <person name="Harkins T."/>
        </authorList>
    </citation>
    <scope>NUCLEOTIDE SEQUENCE [LARGE SCALE GENOMIC DNA]</scope>
    <source>
        <strain evidence="4">cv. Jamaican Lion 4</strain>
        <tissue evidence="3">Leaf</tissue>
    </source>
</reference>
<gene>
    <name evidence="3" type="ORF">F8388_000868</name>
</gene>
<feature type="region of interest" description="Disordered" evidence="1">
    <location>
        <begin position="415"/>
        <end position="446"/>
    </location>
</feature>
<evidence type="ECO:0000259" key="2">
    <source>
        <dbReference type="Pfam" id="PF14111"/>
    </source>
</evidence>
<organism evidence="3 4">
    <name type="scientific">Cannabis sativa</name>
    <name type="common">Hemp</name>
    <name type="synonym">Marijuana</name>
    <dbReference type="NCBI Taxonomy" id="3483"/>
    <lineage>
        <taxon>Eukaryota</taxon>
        <taxon>Viridiplantae</taxon>
        <taxon>Streptophyta</taxon>
        <taxon>Embryophyta</taxon>
        <taxon>Tracheophyta</taxon>
        <taxon>Spermatophyta</taxon>
        <taxon>Magnoliopsida</taxon>
        <taxon>eudicotyledons</taxon>
        <taxon>Gunneridae</taxon>
        <taxon>Pentapetalae</taxon>
        <taxon>rosids</taxon>
        <taxon>fabids</taxon>
        <taxon>Rosales</taxon>
        <taxon>Cannabaceae</taxon>
        <taxon>Cannabis</taxon>
    </lineage>
</organism>
<dbReference type="Proteomes" id="UP000525078">
    <property type="component" value="Unassembled WGS sequence"/>
</dbReference>
<dbReference type="PANTHER" id="PTHR31286">
    <property type="entry name" value="GLYCINE-RICH CELL WALL STRUCTURAL PROTEIN 1.8-LIKE"/>
    <property type="match status" value="1"/>
</dbReference>
<feature type="compositionally biased region" description="Low complexity" evidence="1">
    <location>
        <begin position="436"/>
        <end position="446"/>
    </location>
</feature>
<dbReference type="EMBL" id="JAATIP010000104">
    <property type="protein sequence ID" value="KAF4372701.1"/>
    <property type="molecule type" value="Genomic_DNA"/>
</dbReference>